<name>A0ABN6S0F1_9BACT</name>
<gene>
    <name evidence="2" type="ORF">SYK_00980</name>
</gene>
<dbReference type="SUPFAM" id="SSF89155">
    <property type="entry name" value="TorD-like"/>
    <property type="match status" value="1"/>
</dbReference>
<protein>
    <submittedName>
        <fullName evidence="2">Dehydrogenase</fullName>
    </submittedName>
</protein>
<dbReference type="EMBL" id="AP026709">
    <property type="protein sequence ID" value="BDQ35738.1"/>
    <property type="molecule type" value="Genomic_DNA"/>
</dbReference>
<proteinExistence type="predicted"/>
<evidence type="ECO:0000313" key="3">
    <source>
        <dbReference type="Proteomes" id="UP001317742"/>
    </source>
</evidence>
<dbReference type="InterPro" id="IPR036411">
    <property type="entry name" value="TorD-like_sf"/>
</dbReference>
<evidence type="ECO:0000313" key="2">
    <source>
        <dbReference type="EMBL" id="BDQ35738.1"/>
    </source>
</evidence>
<dbReference type="Gene3D" id="1.10.3480.10">
    <property type="entry name" value="TorD-like"/>
    <property type="match status" value="1"/>
</dbReference>
<dbReference type="RefSeq" id="WP_281761670.1">
    <property type="nucleotide sequence ID" value="NZ_AP026709.1"/>
</dbReference>
<dbReference type="InterPro" id="IPR020945">
    <property type="entry name" value="DMSO/NO3_reduct_chaperone"/>
</dbReference>
<dbReference type="PANTHER" id="PTHR34227">
    <property type="entry name" value="CHAPERONE PROTEIN YCDY"/>
    <property type="match status" value="1"/>
</dbReference>
<dbReference type="Pfam" id="PF02613">
    <property type="entry name" value="Nitrate_red_del"/>
    <property type="match status" value="1"/>
</dbReference>
<keyword evidence="3" id="KW-1185">Reference proteome</keyword>
<organism evidence="2 3">
    <name type="scientific">Pseudodesulfovibrio nedwellii</name>
    <dbReference type="NCBI Taxonomy" id="2973072"/>
    <lineage>
        <taxon>Bacteria</taxon>
        <taxon>Pseudomonadati</taxon>
        <taxon>Thermodesulfobacteriota</taxon>
        <taxon>Desulfovibrionia</taxon>
        <taxon>Desulfovibrionales</taxon>
        <taxon>Desulfovibrionaceae</taxon>
    </lineage>
</organism>
<sequence length="212" mass="23820">METSDTYFAAAIVCAFFGRVFSHDPEKEFISQVRDENLLEEWPLETSVEDKASLDMLISCIAELDEQGMALLQDDYTALFVIPDSAVPVWESVWTTKERLLFGDPTFAVREAYARYGVVAPKLNNEPDDHIGLELDFMARLFALSADAMEAGDTVKADECAEDAKAFYQDHIGKWAKECLAEIESKSVTEYYTSMARLCMSLVDSLPRILAQ</sequence>
<dbReference type="InterPro" id="IPR050289">
    <property type="entry name" value="TorD/DmsD_chaperones"/>
</dbReference>
<dbReference type="PANTHER" id="PTHR34227:SF13">
    <property type="entry name" value="TAT PROOFREADING CHAPERONE DMSD-RELATED"/>
    <property type="match status" value="1"/>
</dbReference>
<keyword evidence="1" id="KW-0143">Chaperone</keyword>
<dbReference type="Proteomes" id="UP001317742">
    <property type="component" value="Chromosome"/>
</dbReference>
<reference evidence="2 3" key="1">
    <citation type="submission" date="2022-08" db="EMBL/GenBank/DDBJ databases">
        <title>Genome Sequence of the sulphate-reducing bacterium, Pseudodesulfovibrio sp. SYK.</title>
        <authorList>
            <person name="Kondo R."/>
            <person name="Kataoka T."/>
        </authorList>
    </citation>
    <scope>NUCLEOTIDE SEQUENCE [LARGE SCALE GENOMIC DNA]</scope>
    <source>
        <strain evidence="2 3">SYK</strain>
    </source>
</reference>
<evidence type="ECO:0000256" key="1">
    <source>
        <dbReference type="ARBA" id="ARBA00023186"/>
    </source>
</evidence>
<accession>A0ABN6S0F1</accession>